<feature type="region of interest" description="Disordered" evidence="7">
    <location>
        <begin position="961"/>
        <end position="981"/>
    </location>
</feature>
<proteinExistence type="predicted"/>
<dbReference type="PANTHER" id="PTHR45614">
    <property type="entry name" value="MYB PROTEIN-RELATED"/>
    <property type="match status" value="1"/>
</dbReference>
<feature type="compositionally biased region" description="Polar residues" evidence="7">
    <location>
        <begin position="972"/>
        <end position="981"/>
    </location>
</feature>
<feature type="region of interest" description="Disordered" evidence="7">
    <location>
        <begin position="690"/>
        <end position="746"/>
    </location>
</feature>
<feature type="region of interest" description="Disordered" evidence="7">
    <location>
        <begin position="205"/>
        <end position="236"/>
    </location>
</feature>
<feature type="domain" description="Myb-like" evidence="8">
    <location>
        <begin position="137"/>
        <end position="187"/>
    </location>
</feature>
<dbReference type="AlphaFoldDB" id="A0AAE1Y2W6"/>
<dbReference type="Pfam" id="PF13921">
    <property type="entry name" value="Myb_DNA-bind_6"/>
    <property type="match status" value="1"/>
</dbReference>
<dbReference type="Gene3D" id="1.10.10.60">
    <property type="entry name" value="Homeodomain-like"/>
    <property type="match status" value="3"/>
</dbReference>
<evidence type="ECO:0000256" key="3">
    <source>
        <dbReference type="ARBA" id="ARBA00023015"/>
    </source>
</evidence>
<dbReference type="Pfam" id="PF00249">
    <property type="entry name" value="Myb_DNA-binding"/>
    <property type="match status" value="1"/>
</dbReference>
<keyword evidence="2" id="KW-0677">Repeat</keyword>
<feature type="domain" description="HTH myb-type" evidence="9">
    <location>
        <begin position="141"/>
        <end position="191"/>
    </location>
</feature>
<feature type="compositionally biased region" description="Low complexity" evidence="7">
    <location>
        <begin position="215"/>
        <end position="226"/>
    </location>
</feature>
<dbReference type="InterPro" id="IPR017930">
    <property type="entry name" value="Myb_dom"/>
</dbReference>
<feature type="region of interest" description="Disordered" evidence="7">
    <location>
        <begin position="998"/>
        <end position="1029"/>
    </location>
</feature>
<dbReference type="GO" id="GO:0000981">
    <property type="term" value="F:DNA-binding transcription factor activity, RNA polymerase II-specific"/>
    <property type="evidence" value="ECO:0007669"/>
    <property type="project" value="TreeGrafter"/>
</dbReference>
<dbReference type="InterPro" id="IPR009057">
    <property type="entry name" value="Homeodomain-like_sf"/>
</dbReference>
<dbReference type="FunFam" id="1.10.10.60:FF:000010">
    <property type="entry name" value="Transcriptional activator Myb isoform A"/>
    <property type="match status" value="1"/>
</dbReference>
<keyword evidence="4" id="KW-0238">DNA-binding</keyword>
<feature type="domain" description="HTH myb-type" evidence="9">
    <location>
        <begin position="38"/>
        <end position="84"/>
    </location>
</feature>
<keyword evidence="11" id="KW-1185">Reference proteome</keyword>
<feature type="compositionally biased region" description="Basic and acidic residues" evidence="7">
    <location>
        <begin position="692"/>
        <end position="703"/>
    </location>
</feature>
<keyword evidence="6" id="KW-0539">Nucleus</keyword>
<organism evidence="10 11">
    <name type="scientific">Sesamum alatum</name>
    <dbReference type="NCBI Taxonomy" id="300844"/>
    <lineage>
        <taxon>Eukaryota</taxon>
        <taxon>Viridiplantae</taxon>
        <taxon>Streptophyta</taxon>
        <taxon>Embryophyta</taxon>
        <taxon>Tracheophyta</taxon>
        <taxon>Spermatophyta</taxon>
        <taxon>Magnoliopsida</taxon>
        <taxon>eudicotyledons</taxon>
        <taxon>Gunneridae</taxon>
        <taxon>Pentapetalae</taxon>
        <taxon>asterids</taxon>
        <taxon>lamiids</taxon>
        <taxon>Lamiales</taxon>
        <taxon>Pedaliaceae</taxon>
        <taxon>Sesamum</taxon>
    </lineage>
</organism>
<dbReference type="InterPro" id="IPR001005">
    <property type="entry name" value="SANT/Myb"/>
</dbReference>
<feature type="domain" description="Myb-like" evidence="8">
    <location>
        <begin position="33"/>
        <end position="84"/>
    </location>
</feature>
<evidence type="ECO:0000256" key="6">
    <source>
        <dbReference type="ARBA" id="ARBA00023242"/>
    </source>
</evidence>
<sequence length="1029" mass="114051">MESDRTSNNTLSDGARNVLQRARPLHGRTSGPARRSTKGQWTAEEDEILRMAVHRFKGKNWKKIAECFKDRTDVQCLHRWQKVLNPELVKGPWSKEEDEMMIELVNTYGPKKWSTIAQHLPGRIGKQCRERWHNHLNPNINKEAWTQEEELDLIRAHQIYGNKWAELTKFLPGRTDNAIKNHWNSSVKKKLDMYLASGLVSPFQGPPLGSRPNHSAASSSSRAQQSSEDDSVVKGGVEVEEASEWSQGSTIANLSQPLNNAIAHPRGDCRGTEESGSVPYSEDYCPIFQEVTFGIPEVPCELDDKFLEHVSPLDWGTFAGKDWQLNANELPDMSLLDLGQQSSGVILPSVSYRENHETLPFPQESSIPLGASTSMAKVVGDTNTSNVIANSDYRMVYPEADLGVCCPSENVVSDIDGLTDSLLHRSSNFQIPEDETFASQSCYTPRGNSVTQPLPFPTELPPADASFMFSMNPHQYSYSLHEKAGQESIPPSTHDRFIYSKESDCSPCEDNSNEAREVPKLVPANDFVLPPCDDSHCSSKDKDIKSDEQKESGALFYEPPRFPSLDIPFFSCDLIQSGSDMNQEYSPLGIRQLMISSMTPFKLWDSPSRGDSPVAVLKSAAKTFTSTPSILKKRHRDLVSPLSEKRFEKKLEGFSKQESFSSLTNDFSRLEVMFDECIEKKVPLLSLSPNKRNSEMSCKEKENAPPPCGQADNEGNKNIAIPESEMSTEEFNSGDSLSKITEQTAVTDVRAKGGGNDAMEKAREFSGILVEHDMNDLIFFSPDRFGIKTDRAIGLSPRALGNQYSRRLDAVSKHGAILSSSETSCFSVICSPRLCTNNEGTNLVISTSLQSLSPSDKKAESSGKGVASANNSIFVETPFKRSIESPSAWKSPWFINTFVPGPRVDTDITIEDIGYFLSPGDRSYDAIGLMKQLGEQTAGAFADAQEVLGDETPETIMKGQCSMNQEGRKENSNSPSSQTEYHSTMAANFMTERRTLDFSECATPAKETGKSSNSVSFSSPSSYLLKEFR</sequence>
<reference evidence="10" key="2">
    <citation type="journal article" date="2024" name="Plant">
        <title>Genomic evolution and insights into agronomic trait innovations of Sesamum species.</title>
        <authorList>
            <person name="Miao H."/>
            <person name="Wang L."/>
            <person name="Qu L."/>
            <person name="Liu H."/>
            <person name="Sun Y."/>
            <person name="Le M."/>
            <person name="Wang Q."/>
            <person name="Wei S."/>
            <person name="Zheng Y."/>
            <person name="Lin W."/>
            <person name="Duan Y."/>
            <person name="Cao H."/>
            <person name="Xiong S."/>
            <person name="Wang X."/>
            <person name="Wei L."/>
            <person name="Li C."/>
            <person name="Ma Q."/>
            <person name="Ju M."/>
            <person name="Zhao R."/>
            <person name="Li G."/>
            <person name="Mu C."/>
            <person name="Tian Q."/>
            <person name="Mei H."/>
            <person name="Zhang T."/>
            <person name="Gao T."/>
            <person name="Zhang H."/>
        </authorList>
    </citation>
    <scope>NUCLEOTIDE SEQUENCE</scope>
    <source>
        <strain evidence="10">3651</strain>
    </source>
</reference>
<dbReference type="PANTHER" id="PTHR45614:SF266">
    <property type="entry name" value="TRANSCRIPTION FACTOR MYB3R-4"/>
    <property type="match status" value="1"/>
</dbReference>
<evidence type="ECO:0000256" key="7">
    <source>
        <dbReference type="SAM" id="MobiDB-lite"/>
    </source>
</evidence>
<evidence type="ECO:0000256" key="1">
    <source>
        <dbReference type="ARBA" id="ARBA00004123"/>
    </source>
</evidence>
<dbReference type="PROSITE" id="PS50090">
    <property type="entry name" value="MYB_LIKE"/>
    <property type="match status" value="3"/>
</dbReference>
<accession>A0AAE1Y2W6</accession>
<dbReference type="CDD" id="cd00167">
    <property type="entry name" value="SANT"/>
    <property type="match status" value="3"/>
</dbReference>
<comment type="caution">
    <text evidence="10">The sequence shown here is derived from an EMBL/GenBank/DDBJ whole genome shotgun (WGS) entry which is preliminary data.</text>
</comment>
<reference evidence="10" key="1">
    <citation type="submission" date="2020-06" db="EMBL/GenBank/DDBJ databases">
        <authorList>
            <person name="Li T."/>
            <person name="Hu X."/>
            <person name="Zhang T."/>
            <person name="Song X."/>
            <person name="Zhang H."/>
            <person name="Dai N."/>
            <person name="Sheng W."/>
            <person name="Hou X."/>
            <person name="Wei L."/>
        </authorList>
    </citation>
    <scope>NUCLEOTIDE SEQUENCE</scope>
    <source>
        <strain evidence="10">3651</strain>
        <tissue evidence="10">Leaf</tissue>
    </source>
</reference>
<feature type="compositionally biased region" description="Low complexity" evidence="7">
    <location>
        <begin position="1011"/>
        <end position="1022"/>
    </location>
</feature>
<dbReference type="SMART" id="SM00717">
    <property type="entry name" value="SANT"/>
    <property type="match status" value="3"/>
</dbReference>
<feature type="domain" description="HTH myb-type" evidence="9">
    <location>
        <begin position="85"/>
        <end position="140"/>
    </location>
</feature>
<dbReference type="Proteomes" id="UP001293254">
    <property type="component" value="Unassembled WGS sequence"/>
</dbReference>
<dbReference type="PROSITE" id="PS51294">
    <property type="entry name" value="HTH_MYB"/>
    <property type="match status" value="3"/>
</dbReference>
<feature type="region of interest" description="Disordered" evidence="7">
    <location>
        <begin position="1"/>
        <end position="42"/>
    </location>
</feature>
<evidence type="ECO:0000256" key="5">
    <source>
        <dbReference type="ARBA" id="ARBA00023163"/>
    </source>
</evidence>
<evidence type="ECO:0000259" key="9">
    <source>
        <dbReference type="PROSITE" id="PS51294"/>
    </source>
</evidence>
<dbReference type="InterPro" id="IPR050560">
    <property type="entry name" value="MYB_TF"/>
</dbReference>
<dbReference type="FunFam" id="1.10.10.60:FF:000016">
    <property type="entry name" value="Transcriptional activator Myb isoform A"/>
    <property type="match status" value="1"/>
</dbReference>
<evidence type="ECO:0000313" key="11">
    <source>
        <dbReference type="Proteomes" id="UP001293254"/>
    </source>
</evidence>
<keyword evidence="3" id="KW-0805">Transcription regulation</keyword>
<gene>
    <name evidence="10" type="ORF">Salat_1810400</name>
</gene>
<dbReference type="SUPFAM" id="SSF46689">
    <property type="entry name" value="Homeodomain-like"/>
    <property type="match status" value="2"/>
</dbReference>
<evidence type="ECO:0000256" key="4">
    <source>
        <dbReference type="ARBA" id="ARBA00023125"/>
    </source>
</evidence>
<evidence type="ECO:0000259" key="8">
    <source>
        <dbReference type="PROSITE" id="PS50090"/>
    </source>
</evidence>
<feature type="domain" description="Myb-like" evidence="8">
    <location>
        <begin position="85"/>
        <end position="136"/>
    </location>
</feature>
<evidence type="ECO:0000313" key="10">
    <source>
        <dbReference type="EMBL" id="KAK4422281.1"/>
    </source>
</evidence>
<dbReference type="FunFam" id="1.10.10.60:FF:000324">
    <property type="entry name" value="Transcription factor MYB3R-2"/>
    <property type="match status" value="1"/>
</dbReference>
<name>A0AAE1Y2W6_9LAMI</name>
<protein>
    <submittedName>
        <fullName evidence="10">Transcription factor R-4</fullName>
    </submittedName>
</protein>
<dbReference type="GO" id="GO:0005634">
    <property type="term" value="C:nucleus"/>
    <property type="evidence" value="ECO:0007669"/>
    <property type="project" value="UniProtKB-SubCell"/>
</dbReference>
<dbReference type="GO" id="GO:0000978">
    <property type="term" value="F:RNA polymerase II cis-regulatory region sequence-specific DNA binding"/>
    <property type="evidence" value="ECO:0007669"/>
    <property type="project" value="TreeGrafter"/>
</dbReference>
<feature type="compositionally biased region" description="Polar residues" evidence="7">
    <location>
        <begin position="1"/>
        <end position="12"/>
    </location>
</feature>
<keyword evidence="5" id="KW-0804">Transcription</keyword>
<evidence type="ECO:0000256" key="2">
    <source>
        <dbReference type="ARBA" id="ARBA00022737"/>
    </source>
</evidence>
<dbReference type="EMBL" id="JACGWO010000007">
    <property type="protein sequence ID" value="KAK4422281.1"/>
    <property type="molecule type" value="Genomic_DNA"/>
</dbReference>
<comment type="subcellular location">
    <subcellularLocation>
        <location evidence="1">Nucleus</location>
    </subcellularLocation>
</comment>
<feature type="compositionally biased region" description="Polar residues" evidence="7">
    <location>
        <begin position="729"/>
        <end position="746"/>
    </location>
</feature>